<gene>
    <name evidence="7" type="ORF">DQL93_06825</name>
</gene>
<dbReference type="InterPro" id="IPR050858">
    <property type="entry name" value="Mal-CoA-ACP_Trans/PKS_FabD"/>
</dbReference>
<dbReference type="InterPro" id="IPR001227">
    <property type="entry name" value="Ac_transferase_dom_sf"/>
</dbReference>
<dbReference type="Pfam" id="PF00698">
    <property type="entry name" value="Acyl_transf_1"/>
    <property type="match status" value="1"/>
</dbReference>
<dbReference type="InterPro" id="IPR016035">
    <property type="entry name" value="Acyl_Trfase/lysoPLipase"/>
</dbReference>
<accession>A0A061CB25</accession>
<dbReference type="InterPro" id="IPR014043">
    <property type="entry name" value="Acyl_transferase_dom"/>
</dbReference>
<organism evidence="7">
    <name type="scientific">Lactobacillus delbrueckii subsp. lactis</name>
    <dbReference type="NCBI Taxonomy" id="29397"/>
    <lineage>
        <taxon>Bacteria</taxon>
        <taxon>Bacillati</taxon>
        <taxon>Bacillota</taxon>
        <taxon>Bacilli</taxon>
        <taxon>Lactobacillales</taxon>
        <taxon>Lactobacillaceae</taxon>
        <taxon>Lactobacillus</taxon>
    </lineage>
</organism>
<evidence type="ECO:0000256" key="5">
    <source>
        <dbReference type="PIRSR" id="PIRSR000446-1"/>
    </source>
</evidence>
<proteinExistence type="inferred from homology"/>
<dbReference type="Gene3D" id="3.30.70.250">
    <property type="entry name" value="Malonyl-CoA ACP transacylase, ACP-binding"/>
    <property type="match status" value="1"/>
</dbReference>
<protein>
    <recommendedName>
        <fullName evidence="4">Malonyl CoA-acyl carrier protein transacylase</fullName>
        <ecNumber evidence="4">2.3.1.39</ecNumber>
    </recommendedName>
</protein>
<dbReference type="AlphaFoldDB" id="A0A061CB25"/>
<feature type="domain" description="Malonyl-CoA:ACP transacylase (MAT)" evidence="6">
    <location>
        <begin position="6"/>
        <end position="300"/>
    </location>
</feature>
<dbReference type="EMBL" id="CP031023">
    <property type="protein sequence ID" value="AZA16243.1"/>
    <property type="molecule type" value="Genomic_DNA"/>
</dbReference>
<comment type="catalytic activity">
    <reaction evidence="3 4">
        <text>holo-[ACP] + malonyl-CoA = malonyl-[ACP] + CoA</text>
        <dbReference type="Rhea" id="RHEA:41792"/>
        <dbReference type="Rhea" id="RHEA-COMP:9623"/>
        <dbReference type="Rhea" id="RHEA-COMP:9685"/>
        <dbReference type="ChEBI" id="CHEBI:57287"/>
        <dbReference type="ChEBI" id="CHEBI:57384"/>
        <dbReference type="ChEBI" id="CHEBI:64479"/>
        <dbReference type="ChEBI" id="CHEBI:78449"/>
        <dbReference type="EC" id="2.3.1.39"/>
    </reaction>
</comment>
<dbReference type="RefSeq" id="WP_003617742.1">
    <property type="nucleotide sequence ID" value="NZ_CP046131.1"/>
</dbReference>
<feature type="active site" evidence="5">
    <location>
        <position position="89"/>
    </location>
</feature>
<evidence type="ECO:0000313" key="7">
    <source>
        <dbReference type="EMBL" id="AZA16243.1"/>
    </source>
</evidence>
<evidence type="ECO:0000256" key="4">
    <source>
        <dbReference type="PIRNR" id="PIRNR000446"/>
    </source>
</evidence>
<evidence type="ECO:0000256" key="1">
    <source>
        <dbReference type="ARBA" id="ARBA00022679"/>
    </source>
</evidence>
<dbReference type="EC" id="2.3.1.39" evidence="4"/>
<dbReference type="SMART" id="SM00827">
    <property type="entry name" value="PKS_AT"/>
    <property type="match status" value="1"/>
</dbReference>
<comment type="similarity">
    <text evidence="4">Belongs to the fabD family.</text>
</comment>
<name>A0A061CB25_LACDL</name>
<reference evidence="7" key="1">
    <citation type="submission" date="2018-07" db="EMBL/GenBank/DDBJ databases">
        <authorList>
            <person name="Somerville V."/>
        </authorList>
    </citation>
    <scope>NUCLEOTIDE SEQUENCE</scope>
    <source>
        <strain evidence="7">NWC_2_2</strain>
    </source>
</reference>
<evidence type="ECO:0000256" key="3">
    <source>
        <dbReference type="ARBA" id="ARBA00048462"/>
    </source>
</evidence>
<feature type="active site" evidence="5">
    <location>
        <position position="200"/>
    </location>
</feature>
<sequence length="314" mass="34019">MKFGILFAGQGAQQAGMGLDFLSDPLFKETIDQASQACGLDLPEIWKNDRGQLDETRYVQPALVAFEYGIWQMLVRDTDLPVCGLAGLSLGEYGALLASGCLTWPAGLALVADRGEYMQLDSEKTASGMLALTKPDLPGLEDFLRAKQAAGQAVYLANYNSPKQVVLAGEKQLLPELGQEIADRKLAKRAIPLDVAGAFHTPLYQAASRKMGQRLKGEVFNAGTYPVISNSTCQPFAEKDLAKILEVQLMVPTHFDACVKGLLDLGMTASLEIGPGHALSAFAKQADKNLKTWQVGSLAEYQQFVEEEQNGFTK</sequence>
<dbReference type="Gene3D" id="3.40.366.10">
    <property type="entry name" value="Malonyl-Coenzyme A Acyl Carrier Protein, domain 2"/>
    <property type="match status" value="1"/>
</dbReference>
<dbReference type="PANTHER" id="PTHR42681">
    <property type="entry name" value="MALONYL-COA-ACYL CARRIER PROTEIN TRANSACYLASE, MITOCHONDRIAL"/>
    <property type="match status" value="1"/>
</dbReference>
<dbReference type="GO" id="GO:0006633">
    <property type="term" value="P:fatty acid biosynthetic process"/>
    <property type="evidence" value="ECO:0007669"/>
    <property type="project" value="TreeGrafter"/>
</dbReference>
<dbReference type="PIRSF" id="PIRSF000446">
    <property type="entry name" value="Mct"/>
    <property type="match status" value="1"/>
</dbReference>
<dbReference type="InterPro" id="IPR024925">
    <property type="entry name" value="Malonyl_CoA-ACP_transAc"/>
</dbReference>
<evidence type="ECO:0000256" key="2">
    <source>
        <dbReference type="ARBA" id="ARBA00023315"/>
    </source>
</evidence>
<evidence type="ECO:0000259" key="6">
    <source>
        <dbReference type="SMART" id="SM00827"/>
    </source>
</evidence>
<dbReference type="PANTHER" id="PTHR42681:SF1">
    <property type="entry name" value="MALONYL-COA-ACYL CARRIER PROTEIN TRANSACYLASE, MITOCHONDRIAL"/>
    <property type="match status" value="1"/>
</dbReference>
<keyword evidence="2 4" id="KW-0012">Acyltransferase</keyword>
<dbReference type="GO" id="GO:0004314">
    <property type="term" value="F:[acyl-carrier-protein] S-malonyltransferase activity"/>
    <property type="evidence" value="ECO:0007669"/>
    <property type="project" value="UniProtKB-EC"/>
</dbReference>
<dbReference type="SUPFAM" id="SSF52151">
    <property type="entry name" value="FabD/lysophospholipase-like"/>
    <property type="match status" value="1"/>
</dbReference>
<dbReference type="SUPFAM" id="SSF55048">
    <property type="entry name" value="Probable ACP-binding domain of malonyl-CoA ACP transacylase"/>
    <property type="match status" value="1"/>
</dbReference>
<keyword evidence="1 4" id="KW-0808">Transferase</keyword>
<dbReference type="InterPro" id="IPR016036">
    <property type="entry name" value="Malonyl_transacylase_ACP-bd"/>
</dbReference>